<evidence type="ECO:0000259" key="3">
    <source>
        <dbReference type="Pfam" id="PF20009"/>
    </source>
</evidence>
<protein>
    <submittedName>
        <fullName evidence="4">Uncharacterized protein</fullName>
    </submittedName>
</protein>
<dbReference type="Pfam" id="PF20009">
    <property type="entry name" value="GEVED"/>
    <property type="match status" value="1"/>
</dbReference>
<dbReference type="GO" id="GO:0004553">
    <property type="term" value="F:hydrolase activity, hydrolyzing O-glycosyl compounds"/>
    <property type="evidence" value="ECO:0007669"/>
    <property type="project" value="UniProtKB-ARBA"/>
</dbReference>
<evidence type="ECO:0000313" key="5">
    <source>
        <dbReference type="Proteomes" id="UP000244677"/>
    </source>
</evidence>
<accession>A0A2S1LNB4</accession>
<feature type="domain" description="Secretion system C-terminal sorting" evidence="2">
    <location>
        <begin position="365"/>
        <end position="432"/>
    </location>
</feature>
<dbReference type="EMBL" id="CP020919">
    <property type="protein sequence ID" value="AWG25116.1"/>
    <property type="molecule type" value="Genomic_DNA"/>
</dbReference>
<gene>
    <name evidence="4" type="ORF">FK004_07650</name>
</gene>
<keyword evidence="5" id="KW-1185">Reference proteome</keyword>
<name>A0A2S1LNB4_9FLAO</name>
<feature type="domain" description="GEVED" evidence="3">
    <location>
        <begin position="262"/>
        <end position="346"/>
    </location>
</feature>
<dbReference type="SUPFAM" id="SSF49899">
    <property type="entry name" value="Concanavalin A-like lectins/glucanases"/>
    <property type="match status" value="1"/>
</dbReference>
<proteinExistence type="predicted"/>
<dbReference type="AlphaFoldDB" id="A0A2S1LNB4"/>
<dbReference type="Gene3D" id="2.60.120.200">
    <property type="match status" value="1"/>
</dbReference>
<dbReference type="GO" id="GO:0005975">
    <property type="term" value="P:carbohydrate metabolic process"/>
    <property type="evidence" value="ECO:0007669"/>
    <property type="project" value="UniProtKB-ARBA"/>
</dbReference>
<dbReference type="Pfam" id="PF18962">
    <property type="entry name" value="Por_Secre_tail"/>
    <property type="match status" value="1"/>
</dbReference>
<dbReference type="NCBIfam" id="NF038128">
    <property type="entry name" value="choice_anch_J"/>
    <property type="match status" value="1"/>
</dbReference>
<evidence type="ECO:0000313" key="4">
    <source>
        <dbReference type="EMBL" id="AWG25116.1"/>
    </source>
</evidence>
<sequence>MMKKLLYAIVILPLFGYGQIFQENWDGSGPGITAWTLINVDGLTPASGVSYVNAAWITRDRGGATPNFGGPDGNFAAMSTSWYTPAGSANDWLISPTINLTAAPSAFLSWDAKAQDADYPDGYSLKLAPNGGNTVADFTVNLYTTTGENPIWTTRSVDISAYIGQNVRIAFVNNSNDSYVLLVDNISVTTAEVEIPVTYCASTYLFVEAISNVNFAGINNPSDPADDVNEYQDFTTVTGTVQQGQTYPITLKGNTGGNYTDYFTVYIDWNQNGTLDDAGEAYQIGSIINSTGSDAIQAAGNILVPATALLGNTRMRVVKYYDEYTTTPCTSSDDFSFGQTEDYTLTVTASPLGIDTFDDAAFSYYPNPVKNYLNLKYKDAIENVAVYNMIGQEVLRQNPGASTAQVDVTSLPTGTYIVKATIGTTVNTMKIVKQ</sequence>
<dbReference type="InterPro" id="IPR013320">
    <property type="entry name" value="ConA-like_dom_sf"/>
</dbReference>
<dbReference type="OrthoDB" id="1401747at2"/>
<dbReference type="Proteomes" id="UP000244677">
    <property type="component" value="Chromosome"/>
</dbReference>
<dbReference type="InterPro" id="IPR045474">
    <property type="entry name" value="GEVED"/>
</dbReference>
<dbReference type="RefSeq" id="WP_108736720.1">
    <property type="nucleotide sequence ID" value="NZ_CP020919.1"/>
</dbReference>
<dbReference type="InterPro" id="IPR026444">
    <property type="entry name" value="Secre_tail"/>
</dbReference>
<keyword evidence="1" id="KW-0732">Signal</keyword>
<reference evidence="4 5" key="1">
    <citation type="submission" date="2017-04" db="EMBL/GenBank/DDBJ databases">
        <title>Complete genome sequence of Flavobacterium kingsejong AJ004.</title>
        <authorList>
            <person name="Lee P.C."/>
        </authorList>
    </citation>
    <scope>NUCLEOTIDE SEQUENCE [LARGE SCALE GENOMIC DNA]</scope>
    <source>
        <strain evidence="4 5">AJ004</strain>
    </source>
</reference>
<organism evidence="4 5">
    <name type="scientific">Flavobacterium kingsejongi</name>
    <dbReference type="NCBI Taxonomy" id="1678728"/>
    <lineage>
        <taxon>Bacteria</taxon>
        <taxon>Pseudomonadati</taxon>
        <taxon>Bacteroidota</taxon>
        <taxon>Flavobacteriia</taxon>
        <taxon>Flavobacteriales</taxon>
        <taxon>Flavobacteriaceae</taxon>
        <taxon>Flavobacterium</taxon>
    </lineage>
</organism>
<dbReference type="KEGG" id="fki:FK004_07650"/>
<evidence type="ECO:0000256" key="1">
    <source>
        <dbReference type="ARBA" id="ARBA00022729"/>
    </source>
</evidence>
<evidence type="ECO:0000259" key="2">
    <source>
        <dbReference type="Pfam" id="PF18962"/>
    </source>
</evidence>
<dbReference type="NCBIfam" id="TIGR04183">
    <property type="entry name" value="Por_Secre_tail"/>
    <property type="match status" value="1"/>
</dbReference>